<organism evidence="1 2">
    <name type="scientific">Candidatus Accumulibacter vicinus</name>
    <dbReference type="NCBI Taxonomy" id="2954382"/>
    <lineage>
        <taxon>Bacteria</taxon>
        <taxon>Pseudomonadati</taxon>
        <taxon>Pseudomonadota</taxon>
        <taxon>Betaproteobacteria</taxon>
        <taxon>Candidatus Accumulibacter</taxon>
    </lineage>
</organism>
<dbReference type="Proteomes" id="UP000019812">
    <property type="component" value="Unassembled WGS sequence"/>
</dbReference>
<name>A0A084Y2F8_9PROT</name>
<evidence type="ECO:0000313" key="2">
    <source>
        <dbReference type="Proteomes" id="UP000019812"/>
    </source>
</evidence>
<evidence type="ECO:0000313" key="1">
    <source>
        <dbReference type="EMBL" id="KFB68902.1"/>
    </source>
</evidence>
<dbReference type="EMBL" id="JDSS02000019">
    <property type="protein sequence ID" value="KFB68902.1"/>
    <property type="molecule type" value="Genomic_DNA"/>
</dbReference>
<accession>A0A084Y2F8</accession>
<dbReference type="AlphaFoldDB" id="A0A084Y2F8"/>
<proteinExistence type="predicted"/>
<protein>
    <submittedName>
        <fullName evidence="1">Uncharacterized protein</fullName>
    </submittedName>
</protein>
<gene>
    <name evidence="1" type="ORF">CAPSK01_001757</name>
</gene>
<dbReference type="RefSeq" id="WP_034924748.1">
    <property type="nucleotide sequence ID" value="NZ_JDSS02000019.1"/>
</dbReference>
<comment type="caution">
    <text evidence="1">The sequence shown here is derived from an EMBL/GenBank/DDBJ whole genome shotgun (WGS) entry which is preliminary data.</text>
</comment>
<sequence>MPLPQHLRPKTYWEKRADLMEESTWRLAIIMVEALPPQYGALVSDHLREWNDMLDKLREEHPANGAEAKGQ</sequence>
<dbReference type="STRING" id="1457154.CAPSK01_001757"/>
<reference evidence="1 2" key="1">
    <citation type="submission" date="2014-07" db="EMBL/GenBank/DDBJ databases">
        <title>Expanding our view of genomic diversity in Candidatus Accumulibacter clades.</title>
        <authorList>
            <person name="Skennerton C.T."/>
            <person name="Barr J.J."/>
            <person name="Slater F.R."/>
            <person name="Bond P.L."/>
            <person name="Tyson G.W."/>
        </authorList>
    </citation>
    <scope>NUCLEOTIDE SEQUENCE [LARGE SCALE GENOMIC DNA]</scope>
    <source>
        <strain evidence="2">SK-01</strain>
    </source>
</reference>